<keyword evidence="1" id="KW-0472">Membrane</keyword>
<proteinExistence type="predicted"/>
<reference evidence="2 3" key="1">
    <citation type="submission" date="2018-11" db="EMBL/GenBank/DDBJ databases">
        <title>Rufibacter latericius sp. nov., isolated from water in Baiyang Lake.</title>
        <authorList>
            <person name="Yang Y."/>
        </authorList>
    </citation>
    <scope>NUCLEOTIDE SEQUENCE [LARGE SCALE GENOMIC DNA]</scope>
    <source>
        <strain evidence="2 3">R-22-1c-1</strain>
    </source>
</reference>
<accession>A0A3M9N0E5</accession>
<feature type="transmembrane region" description="Helical" evidence="1">
    <location>
        <begin position="68"/>
        <end position="89"/>
    </location>
</feature>
<feature type="transmembrane region" description="Helical" evidence="1">
    <location>
        <begin position="187"/>
        <end position="210"/>
    </location>
</feature>
<feature type="transmembrane region" description="Helical" evidence="1">
    <location>
        <begin position="230"/>
        <end position="253"/>
    </location>
</feature>
<organism evidence="2 3">
    <name type="scientific">Rufibacter latericius</name>
    <dbReference type="NCBI Taxonomy" id="2487040"/>
    <lineage>
        <taxon>Bacteria</taxon>
        <taxon>Pseudomonadati</taxon>
        <taxon>Bacteroidota</taxon>
        <taxon>Cytophagia</taxon>
        <taxon>Cytophagales</taxon>
        <taxon>Hymenobacteraceae</taxon>
        <taxon>Rufibacter</taxon>
    </lineage>
</organism>
<feature type="transmembrane region" description="Helical" evidence="1">
    <location>
        <begin position="116"/>
        <end position="141"/>
    </location>
</feature>
<name>A0A3M9N0E5_9BACT</name>
<keyword evidence="1" id="KW-1133">Transmembrane helix</keyword>
<evidence type="ECO:0008006" key="4">
    <source>
        <dbReference type="Google" id="ProtNLM"/>
    </source>
</evidence>
<evidence type="ECO:0000256" key="1">
    <source>
        <dbReference type="SAM" id="Phobius"/>
    </source>
</evidence>
<dbReference type="Proteomes" id="UP000272117">
    <property type="component" value="Unassembled WGS sequence"/>
</dbReference>
<feature type="transmembrane region" description="Helical" evidence="1">
    <location>
        <begin position="161"/>
        <end position="180"/>
    </location>
</feature>
<keyword evidence="1" id="KW-0812">Transmembrane</keyword>
<gene>
    <name evidence="2" type="ORF">EFB08_04310</name>
</gene>
<evidence type="ECO:0000313" key="3">
    <source>
        <dbReference type="Proteomes" id="UP000272117"/>
    </source>
</evidence>
<dbReference type="EMBL" id="RJJD01000002">
    <property type="protein sequence ID" value="RNI30488.1"/>
    <property type="molecule type" value="Genomic_DNA"/>
</dbReference>
<keyword evidence="3" id="KW-1185">Reference proteome</keyword>
<dbReference type="AlphaFoldDB" id="A0A3M9N0E5"/>
<protein>
    <recommendedName>
        <fullName evidence="4">ABC transporter permease</fullName>
    </recommendedName>
</protein>
<feature type="transmembrane region" description="Helical" evidence="1">
    <location>
        <begin position="26"/>
        <end position="48"/>
    </location>
</feature>
<sequence length="261" mass="29329">MTLMNTSTTYLSRGISAEALKLKHTWALWLAFLAPLSIVSMNFMVFFFKGHLIVKPGSDPWFNWAGNNFSVTAQLLAPLFLALLTALVNGTEHQSGGWKQLYALPVPRAWVFLNKYLLLLGLVILSYATFWAGLLASGYLLGELRPDLGFQNYHHEQSISLSAFRILVGSLFIFTLQFCLSYRFKSFAMGIGLGILFTLAYLIGARWEYIGYYPYSWPGFSAMASQAPGVAWFVPQMWYSMVFSGLLLAAALLDSCRRQVH</sequence>
<dbReference type="Pfam" id="PF12730">
    <property type="entry name" value="ABC2_membrane_4"/>
    <property type="match status" value="1"/>
</dbReference>
<evidence type="ECO:0000313" key="2">
    <source>
        <dbReference type="EMBL" id="RNI30488.1"/>
    </source>
</evidence>
<comment type="caution">
    <text evidence="2">The sequence shown here is derived from an EMBL/GenBank/DDBJ whole genome shotgun (WGS) entry which is preliminary data.</text>
</comment>
<dbReference type="CDD" id="cd21809">
    <property type="entry name" value="ABC-2_lan_permease-like"/>
    <property type="match status" value="1"/>
</dbReference>